<name>A0A6C0U4D5_9GAMM</name>
<dbReference type="InterPro" id="IPR045404">
    <property type="entry name" value="Gp13-like"/>
</dbReference>
<evidence type="ECO:0008006" key="3">
    <source>
        <dbReference type="Google" id="ProtNLM"/>
    </source>
</evidence>
<organism evidence="1 2">
    <name type="scientific">Kineobactrum salinum</name>
    <dbReference type="NCBI Taxonomy" id="2708301"/>
    <lineage>
        <taxon>Bacteria</taxon>
        <taxon>Pseudomonadati</taxon>
        <taxon>Pseudomonadota</taxon>
        <taxon>Gammaproteobacteria</taxon>
        <taxon>Cellvibrionales</taxon>
        <taxon>Halieaceae</taxon>
        <taxon>Kineobactrum</taxon>
    </lineage>
</organism>
<dbReference type="Pfam" id="PF20036">
    <property type="entry name" value="Gp13-like"/>
    <property type="match status" value="1"/>
</dbReference>
<keyword evidence="2" id="KW-1185">Reference proteome</keyword>
<dbReference type="KEGG" id="kim:G3T16_17830"/>
<gene>
    <name evidence="1" type="ORF">G3T16_17830</name>
</gene>
<evidence type="ECO:0000313" key="2">
    <source>
        <dbReference type="Proteomes" id="UP000477680"/>
    </source>
</evidence>
<evidence type="ECO:0000313" key="1">
    <source>
        <dbReference type="EMBL" id="QIB66971.1"/>
    </source>
</evidence>
<dbReference type="EMBL" id="CP048711">
    <property type="protein sequence ID" value="QIB66971.1"/>
    <property type="molecule type" value="Genomic_DNA"/>
</dbReference>
<dbReference type="RefSeq" id="WP_163496399.1">
    <property type="nucleotide sequence ID" value="NZ_CP048711.1"/>
</dbReference>
<accession>A0A6C0U4D5</accession>
<dbReference type="Proteomes" id="UP000477680">
    <property type="component" value="Chromosome"/>
</dbReference>
<protein>
    <recommendedName>
        <fullName evidence="3">Phage coat protein</fullName>
    </recommendedName>
</protein>
<proteinExistence type="predicted"/>
<reference evidence="1 2" key="1">
    <citation type="submission" date="2020-02" db="EMBL/GenBank/DDBJ databases">
        <title>Genome sequencing for Kineobactrum sp. M2.</title>
        <authorList>
            <person name="Park S.-J."/>
        </authorList>
    </citation>
    <scope>NUCLEOTIDE SEQUENCE [LARGE SCALE GENOMIC DNA]</scope>
    <source>
        <strain evidence="1 2">M2</strain>
    </source>
</reference>
<sequence>MAVVQILDVIVPAEFTDYIVQNTFERTALVMSGVAARNAVIEQQLQAGADSFSVPFWNDLANDEANVTNDNPASFSTPKKINAAKQQVRKSFLHQSWSAMNLASELAGSNALVRVQGRVTSYWDRQIQRRLIASLEGILADNIASDDEDLVLDITGEAGDAAKFSASAVIDATESLGDNLSAVSAIAMHSDIYRTALKNDLIATIQDSAGRPFQTFRGLAVVVDDGLPKEDVSDPEDPADYNYTSVLFGPGAVGWGMSSPRVAEGTEVENIPSAGNGAGQQILHSRLNLAIHPAGFKWDDGSVAGESPTIAELKLAANWSRVVERKAVPLAFLVSKN</sequence>
<dbReference type="AlphaFoldDB" id="A0A6C0U4D5"/>